<dbReference type="EMBL" id="JADEXG010000035">
    <property type="protein sequence ID" value="MBE9078589.1"/>
    <property type="molecule type" value="Genomic_DNA"/>
</dbReference>
<keyword evidence="1" id="KW-0472">Membrane</keyword>
<dbReference type="GO" id="GO:0016301">
    <property type="term" value="F:kinase activity"/>
    <property type="evidence" value="ECO:0007669"/>
    <property type="project" value="UniProtKB-KW"/>
</dbReference>
<comment type="caution">
    <text evidence="2">The sequence shown here is derived from an EMBL/GenBank/DDBJ whole genome shotgun (WGS) entry which is preliminary data.</text>
</comment>
<name>A0A8J7DRH9_9CYAN</name>
<feature type="non-terminal residue" evidence="2">
    <location>
        <position position="184"/>
    </location>
</feature>
<protein>
    <submittedName>
        <fullName evidence="2">Two-component sensor histidine kinase</fullName>
    </submittedName>
</protein>
<reference evidence="2" key="1">
    <citation type="submission" date="2020-10" db="EMBL/GenBank/DDBJ databases">
        <authorList>
            <person name="Castelo-Branco R."/>
            <person name="Eusebio N."/>
            <person name="Adriana R."/>
            <person name="Vieira A."/>
            <person name="Brugerolle De Fraissinette N."/>
            <person name="Rezende De Castro R."/>
            <person name="Schneider M.P."/>
            <person name="Vasconcelos V."/>
            <person name="Leao P.N."/>
        </authorList>
    </citation>
    <scope>NUCLEOTIDE SEQUENCE</scope>
    <source>
        <strain evidence="2">LEGE 07310</strain>
    </source>
</reference>
<keyword evidence="2" id="KW-0418">Kinase</keyword>
<dbReference type="AlphaFoldDB" id="A0A8J7DRH9"/>
<accession>A0A8J7DRH9</accession>
<dbReference type="Proteomes" id="UP000636505">
    <property type="component" value="Unassembled WGS sequence"/>
</dbReference>
<proteinExistence type="predicted"/>
<organism evidence="2 3">
    <name type="scientific">Vasconcelosia minhoensis LEGE 07310</name>
    <dbReference type="NCBI Taxonomy" id="915328"/>
    <lineage>
        <taxon>Bacteria</taxon>
        <taxon>Bacillati</taxon>
        <taxon>Cyanobacteriota</taxon>
        <taxon>Cyanophyceae</taxon>
        <taxon>Nodosilineales</taxon>
        <taxon>Cymatolegaceae</taxon>
        <taxon>Vasconcelosia</taxon>
        <taxon>Vasconcelosia minhoensis</taxon>
    </lineage>
</organism>
<keyword evidence="1" id="KW-1133">Transmembrane helix</keyword>
<evidence type="ECO:0000313" key="2">
    <source>
        <dbReference type="EMBL" id="MBE9078589.1"/>
    </source>
</evidence>
<keyword evidence="2" id="KW-0808">Transferase</keyword>
<evidence type="ECO:0000313" key="3">
    <source>
        <dbReference type="Proteomes" id="UP000636505"/>
    </source>
</evidence>
<keyword evidence="3" id="KW-1185">Reference proteome</keyword>
<gene>
    <name evidence="2" type="ORF">IQ241_15015</name>
</gene>
<keyword evidence="1" id="KW-0812">Transmembrane</keyword>
<sequence length="184" mass="20321">MRKKLESGSKDSIFSGLRWQLLGYQLSVMATILALAGLGVYLFFWRSLYRQLDDKLLTLAQSATLAVGEVEAAGEVYLNQLDEVPWRDIFNRDRQSLEWFDAQGELLAKRGSISLSAPPQVGSATLQAAQPIRTLTIAVFEDDPDAPTKAFRGYVRASQSTQDLRETQEQLQQGLLLGGSLALG</sequence>
<feature type="transmembrane region" description="Helical" evidence="1">
    <location>
        <begin position="21"/>
        <end position="45"/>
    </location>
</feature>
<evidence type="ECO:0000256" key="1">
    <source>
        <dbReference type="SAM" id="Phobius"/>
    </source>
</evidence>